<dbReference type="Proteomes" id="UP001214250">
    <property type="component" value="Chromosome 1"/>
</dbReference>
<proteinExistence type="predicted"/>
<keyword evidence="2" id="KW-1185">Reference proteome</keyword>
<reference evidence="1 2" key="1">
    <citation type="submission" date="2023-02" db="EMBL/GenBank/DDBJ databases">
        <title>Genome sequence of Lentisphaera profundi SAORIC-696.</title>
        <authorList>
            <person name="Kim e."/>
            <person name="Cho J.-C."/>
            <person name="Choi A."/>
            <person name="Kang I."/>
        </authorList>
    </citation>
    <scope>NUCLEOTIDE SEQUENCE [LARGE SCALE GENOMIC DNA]</scope>
    <source>
        <strain evidence="1 2">SAORIC-696</strain>
    </source>
</reference>
<dbReference type="RefSeq" id="WP_274149252.1">
    <property type="nucleotide sequence ID" value="NZ_CP117811.1"/>
</dbReference>
<protein>
    <submittedName>
        <fullName evidence="1">Type II toxin-antitoxin system VapB family antitoxin</fullName>
    </submittedName>
</protein>
<sequence>MRTTLDLPENLIKEAMNLTHAKTKTALIIRAIEDLVRKQKIEGLKDFKGKVDLDIDFNTLRKR</sequence>
<gene>
    <name evidence="1" type="ORF">PQO03_07605</name>
</gene>
<dbReference type="EMBL" id="CP117811">
    <property type="protein sequence ID" value="WDE95584.1"/>
    <property type="molecule type" value="Genomic_DNA"/>
</dbReference>
<accession>A0ABY7VPE3</accession>
<name>A0ABY7VPE3_9BACT</name>
<organism evidence="1 2">
    <name type="scientific">Lentisphaera profundi</name>
    <dbReference type="NCBI Taxonomy" id="1658616"/>
    <lineage>
        <taxon>Bacteria</taxon>
        <taxon>Pseudomonadati</taxon>
        <taxon>Lentisphaerota</taxon>
        <taxon>Lentisphaeria</taxon>
        <taxon>Lentisphaerales</taxon>
        <taxon>Lentisphaeraceae</taxon>
        <taxon>Lentisphaera</taxon>
    </lineage>
</organism>
<dbReference type="Pfam" id="PF09957">
    <property type="entry name" value="VapB_antitoxin"/>
    <property type="match status" value="1"/>
</dbReference>
<dbReference type="InterPro" id="IPR019239">
    <property type="entry name" value="VapB_antitoxin"/>
</dbReference>
<evidence type="ECO:0000313" key="2">
    <source>
        <dbReference type="Proteomes" id="UP001214250"/>
    </source>
</evidence>
<evidence type="ECO:0000313" key="1">
    <source>
        <dbReference type="EMBL" id="WDE95584.1"/>
    </source>
</evidence>